<name>A0ABP0X7U6_9BRYO</name>
<protein>
    <recommendedName>
        <fullName evidence="5">RRM domain-containing protein</fullName>
    </recommendedName>
</protein>
<dbReference type="InterPro" id="IPR012677">
    <property type="entry name" value="Nucleotide-bd_a/b_plait_sf"/>
</dbReference>
<dbReference type="PANTHER" id="PTHR48032:SF6">
    <property type="entry name" value="RNA-BINDING (RRM_RBD_RNP MOTIFS) FAMILY PROTEIN"/>
    <property type="match status" value="1"/>
</dbReference>
<keyword evidence="2 3" id="KW-0694">RNA-binding</keyword>
<dbReference type="PANTHER" id="PTHR48032">
    <property type="entry name" value="RNA-BINDING PROTEIN MUSASHI HOMOLOG RBP6"/>
    <property type="match status" value="1"/>
</dbReference>
<dbReference type="SMART" id="SM00360">
    <property type="entry name" value="RRM"/>
    <property type="match status" value="1"/>
</dbReference>
<feature type="domain" description="RRM" evidence="5">
    <location>
        <begin position="20"/>
        <end position="92"/>
    </location>
</feature>
<keyword evidence="1" id="KW-0677">Repeat</keyword>
<dbReference type="EMBL" id="OZ020101">
    <property type="protein sequence ID" value="CAK9275178.1"/>
    <property type="molecule type" value="Genomic_DNA"/>
</dbReference>
<evidence type="ECO:0000313" key="7">
    <source>
        <dbReference type="Proteomes" id="UP001497444"/>
    </source>
</evidence>
<proteinExistence type="predicted"/>
<feature type="non-terminal residue" evidence="6">
    <location>
        <position position="186"/>
    </location>
</feature>
<organism evidence="6 7">
    <name type="scientific">Sphagnum jensenii</name>
    <dbReference type="NCBI Taxonomy" id="128206"/>
    <lineage>
        <taxon>Eukaryota</taxon>
        <taxon>Viridiplantae</taxon>
        <taxon>Streptophyta</taxon>
        <taxon>Embryophyta</taxon>
        <taxon>Bryophyta</taxon>
        <taxon>Sphagnophytina</taxon>
        <taxon>Sphagnopsida</taxon>
        <taxon>Sphagnales</taxon>
        <taxon>Sphagnaceae</taxon>
        <taxon>Sphagnum</taxon>
    </lineage>
</organism>
<dbReference type="CDD" id="cd00590">
    <property type="entry name" value="RRM_SF"/>
    <property type="match status" value="1"/>
</dbReference>
<evidence type="ECO:0000313" key="6">
    <source>
        <dbReference type="EMBL" id="CAK9275178.1"/>
    </source>
</evidence>
<gene>
    <name evidence="6" type="ORF">CSSPJE1EN1_LOCUS20656</name>
</gene>
<dbReference type="Pfam" id="PF00076">
    <property type="entry name" value="RRM_1"/>
    <property type="match status" value="2"/>
</dbReference>
<reference evidence="6" key="1">
    <citation type="submission" date="2024-02" db="EMBL/GenBank/DDBJ databases">
        <authorList>
            <consortium name="ELIXIR-Norway"/>
            <consortium name="Elixir Norway"/>
        </authorList>
    </citation>
    <scope>NUCLEOTIDE SEQUENCE</scope>
</reference>
<evidence type="ECO:0000256" key="2">
    <source>
        <dbReference type="ARBA" id="ARBA00022884"/>
    </source>
</evidence>
<evidence type="ECO:0000256" key="4">
    <source>
        <dbReference type="SAM" id="MobiDB-lite"/>
    </source>
</evidence>
<evidence type="ECO:0000256" key="1">
    <source>
        <dbReference type="ARBA" id="ARBA00022737"/>
    </source>
</evidence>
<sequence>MASAQVSSTRRSDHYVAACSGVLIRNLSMSTTSEALCGHFSRFGSVKDALIPKYRGVSAGLGIVSFNHPRDVEFVMAQSTHIIDSVQVEVGRLQWDRPLEDHATFVDQQQYSQAEESPHLFVSRLRESVTAEMLETFFSQFGTITKVTVHGFNGERRPQYDHHDGSTRSQSSLDQAAATGSGYGFV</sequence>
<dbReference type="InterPro" id="IPR035979">
    <property type="entry name" value="RBD_domain_sf"/>
</dbReference>
<feature type="compositionally biased region" description="Basic and acidic residues" evidence="4">
    <location>
        <begin position="154"/>
        <end position="166"/>
    </location>
</feature>
<dbReference type="PROSITE" id="PS50102">
    <property type="entry name" value="RRM"/>
    <property type="match status" value="1"/>
</dbReference>
<evidence type="ECO:0000259" key="5">
    <source>
        <dbReference type="PROSITE" id="PS50102"/>
    </source>
</evidence>
<dbReference type="Proteomes" id="UP001497444">
    <property type="component" value="Chromosome 6"/>
</dbReference>
<dbReference type="Gene3D" id="3.30.70.330">
    <property type="match status" value="2"/>
</dbReference>
<dbReference type="InterPro" id="IPR000504">
    <property type="entry name" value="RRM_dom"/>
</dbReference>
<dbReference type="SUPFAM" id="SSF54928">
    <property type="entry name" value="RNA-binding domain, RBD"/>
    <property type="match status" value="1"/>
</dbReference>
<feature type="region of interest" description="Disordered" evidence="4">
    <location>
        <begin position="154"/>
        <end position="186"/>
    </location>
</feature>
<feature type="non-terminal residue" evidence="6">
    <location>
        <position position="1"/>
    </location>
</feature>
<evidence type="ECO:0000256" key="3">
    <source>
        <dbReference type="PROSITE-ProRule" id="PRU00176"/>
    </source>
</evidence>
<keyword evidence="7" id="KW-1185">Reference proteome</keyword>
<accession>A0ABP0X7U6</accession>